<dbReference type="NCBIfam" id="TIGR01420">
    <property type="entry name" value="pilT_fam"/>
    <property type="match status" value="1"/>
</dbReference>
<dbReference type="InterPro" id="IPR027417">
    <property type="entry name" value="P-loop_NTPase"/>
</dbReference>
<dbReference type="GO" id="GO:0005524">
    <property type="term" value="F:ATP binding"/>
    <property type="evidence" value="ECO:0007669"/>
    <property type="project" value="InterPro"/>
</dbReference>
<proteinExistence type="inferred from homology"/>
<dbReference type="RefSeq" id="WP_262398418.1">
    <property type="nucleotide sequence ID" value="NZ_JACRTC010000011.1"/>
</dbReference>
<name>A0A926ICQ6_9FIRM</name>
<dbReference type="Gene3D" id="3.40.50.300">
    <property type="entry name" value="P-loop containing nucleotide triphosphate hydrolases"/>
    <property type="match status" value="1"/>
</dbReference>
<dbReference type="PANTHER" id="PTHR30486:SF16">
    <property type="entry name" value="TWITCHING MOTILITY PROTEIN PILT"/>
    <property type="match status" value="1"/>
</dbReference>
<dbReference type="SMART" id="SM00382">
    <property type="entry name" value="AAA"/>
    <property type="match status" value="1"/>
</dbReference>
<dbReference type="Proteomes" id="UP000660861">
    <property type="component" value="Unassembled WGS sequence"/>
</dbReference>
<evidence type="ECO:0000259" key="2">
    <source>
        <dbReference type="PROSITE" id="PS00662"/>
    </source>
</evidence>
<keyword evidence="4" id="KW-1185">Reference proteome</keyword>
<dbReference type="CDD" id="cd01131">
    <property type="entry name" value="PilT"/>
    <property type="match status" value="1"/>
</dbReference>
<dbReference type="InterPro" id="IPR050921">
    <property type="entry name" value="T4SS_GSP_E_ATPase"/>
</dbReference>
<evidence type="ECO:0000313" key="4">
    <source>
        <dbReference type="Proteomes" id="UP000660861"/>
    </source>
</evidence>
<organism evidence="3 4">
    <name type="scientific">Zongyangia hominis</name>
    <dbReference type="NCBI Taxonomy" id="2763677"/>
    <lineage>
        <taxon>Bacteria</taxon>
        <taxon>Bacillati</taxon>
        <taxon>Bacillota</taxon>
        <taxon>Clostridia</taxon>
        <taxon>Eubacteriales</taxon>
        <taxon>Oscillospiraceae</taxon>
        <taxon>Zongyangia</taxon>
    </lineage>
</organism>
<gene>
    <name evidence="3" type="ORF">H8709_11110</name>
</gene>
<dbReference type="Pfam" id="PF00437">
    <property type="entry name" value="T2SSE"/>
    <property type="match status" value="1"/>
</dbReference>
<dbReference type="AlphaFoldDB" id="A0A926ICQ6"/>
<accession>A0A926ICQ6</accession>
<protein>
    <submittedName>
        <fullName evidence="3">PilT/PilU family type 4a pilus ATPase</fullName>
    </submittedName>
</protein>
<dbReference type="EMBL" id="JACRTC010000011">
    <property type="protein sequence ID" value="MBC8571365.1"/>
    <property type="molecule type" value="Genomic_DNA"/>
</dbReference>
<dbReference type="InterPro" id="IPR001482">
    <property type="entry name" value="T2SS/T4SS_dom"/>
</dbReference>
<reference evidence="3" key="1">
    <citation type="submission" date="2020-08" db="EMBL/GenBank/DDBJ databases">
        <title>Genome public.</title>
        <authorList>
            <person name="Liu C."/>
            <person name="Sun Q."/>
        </authorList>
    </citation>
    <scope>NUCLEOTIDE SEQUENCE</scope>
    <source>
        <strain evidence="3">NSJ-54</strain>
    </source>
</reference>
<comment type="caution">
    <text evidence="3">The sequence shown here is derived from an EMBL/GenBank/DDBJ whole genome shotgun (WGS) entry which is preliminary data.</text>
</comment>
<evidence type="ECO:0000256" key="1">
    <source>
        <dbReference type="ARBA" id="ARBA00006611"/>
    </source>
</evidence>
<evidence type="ECO:0000313" key="3">
    <source>
        <dbReference type="EMBL" id="MBC8571365.1"/>
    </source>
</evidence>
<dbReference type="SUPFAM" id="SSF52540">
    <property type="entry name" value="P-loop containing nucleoside triphosphate hydrolases"/>
    <property type="match status" value="1"/>
</dbReference>
<dbReference type="PANTHER" id="PTHR30486">
    <property type="entry name" value="TWITCHING MOTILITY PROTEIN PILT"/>
    <property type="match status" value="1"/>
</dbReference>
<feature type="domain" description="Bacterial type II secretion system protein E" evidence="2">
    <location>
        <begin position="198"/>
        <end position="212"/>
    </location>
</feature>
<dbReference type="InterPro" id="IPR006321">
    <property type="entry name" value="PilT/PilU"/>
</dbReference>
<dbReference type="Gene3D" id="3.30.450.90">
    <property type="match status" value="1"/>
</dbReference>
<sequence>MNELLLSMLRSAVEQGASDIFIVCGMPVSYKINGAILPQNEERILPERSQEIIFGLYEAADHRSPDHLLDCGDDDFSFSIPGLSRFRVCTFKQRGSLSAVIRVVTFTLPDSRTLGIPDAVMSIAERSKGFVLVTGPAGSGKTTTLACIIEAINQNRNAHIITLEDPIEYLHRHKKSVVSQREISSDTVSYDAALRAALRQAPDVILLGEMRDYETIRTAMTAAETGHLVISTLHTVGAANTIDRIIDAFPSSQQQQIRTQLAMVLQAVVSQQLIPTTDGKIVPAFEVMFLNSAIRNMIRESKIHQIDTVLYSSAGEGMCTMDGSLLELYKKGTISAHHALQYATNPDTMLKKLTAAGAKF</sequence>
<dbReference type="PROSITE" id="PS00662">
    <property type="entry name" value="T2SP_E"/>
    <property type="match status" value="1"/>
</dbReference>
<dbReference type="InterPro" id="IPR003593">
    <property type="entry name" value="AAA+_ATPase"/>
</dbReference>
<dbReference type="GO" id="GO:0016887">
    <property type="term" value="F:ATP hydrolysis activity"/>
    <property type="evidence" value="ECO:0007669"/>
    <property type="project" value="InterPro"/>
</dbReference>
<comment type="similarity">
    <text evidence="1">Belongs to the GSP E family.</text>
</comment>